<feature type="region of interest" description="Disordered" evidence="1">
    <location>
        <begin position="423"/>
        <end position="539"/>
    </location>
</feature>
<dbReference type="GeneID" id="66102990"/>
<evidence type="ECO:0000256" key="1">
    <source>
        <dbReference type="SAM" id="MobiDB-lite"/>
    </source>
</evidence>
<feature type="compositionally biased region" description="Low complexity" evidence="1">
    <location>
        <begin position="480"/>
        <end position="491"/>
    </location>
</feature>
<feature type="compositionally biased region" description="Polar residues" evidence="1">
    <location>
        <begin position="423"/>
        <end position="451"/>
    </location>
</feature>
<proteinExistence type="predicted"/>
<sequence length="1279" mass="140331">MGLKACTTTSVPGTSSKGRACNTRAGVATAGVSLTDSGEYPLLLRHGGKAKGEIASEEVLPTQDGGGQMQPTAMARPGPSTTTTAKKHGNKRPKEVSSVIQLRRSTSYKMGRTAPGTATSMGASSNGRTRSTRAGVVTARVNLTGSGCGRESPNSSRDADKAEKEIFPGCSEGPRTQDGGDRVQSIDSDRRPSPSTKTTAKKRDGKRSNGKPAFAEESSVSTPKKRSRGGPTSPAKRRKLDVPMPVKLGEEANALTKATSQGDSPKTPKRRGKSSKGNKGMVDSSIPASPVISNFSSFPYFDFNNRTAESFSIGLPSPFLEVLSRNTPSLWASNKADLMIWTSKTNTITVFVDQESAIGITIQDDGEVELSIARSQSIAIDSLDALDGSTARENTSATDLVYPYPYAAERGFKIPAIPISNTPSSFKPDSVNTTLRPSSTEAVEISSSPGSPTRELPPACHPQASGLVSRPRDLTPPSLPMSSSNLSPSSSGRPTPCVYTPPPVAIRDETMFNSQQSHFPFGSDQAPLPSIPPPRSRHWDSKLDTYLRKTFAQVARLPLRHNRCWDSKCDNHPPETFTHRSRSPPPHNRRRDSKLDDDRRETCSGRPSYPSPDKDSPLPSVQRHPRYEPISDPPPVSVVPLRTQMDPERRSPGHRSLRAFYPPPVVNHQAPGTERRPQVSASRPSKSGLPSFKKIRSAESNTLPPLSTNRPSSPLLPDLCTHKPRSIQASATDDYVQSSSSLPSTSARRHFYMYNQPDLPHGRTESSSSVYSERLGLYSSKNGTLSSYMEKNRPFQGRKSLRPFGQTVIPSSNRLRTSFSTAAPAPIIKKEGVDGMYPFGPPPYDAQPAVPCILKRPSPLSQAPVTPPLNNHVMRPRPSSPDSLYAPLSRTHEQLQVEQTGSTDLTRHEQNISHSLQQSASEPNPSIHEPLETVSAELQQLTNNNVTRRKKGGLGSLRADVLDVVAPLANETEKIDINDLPEVQQFTDTDSPLLLFVPLPGYGYASLGYFRNLGIVSETRTGEGRGKKTMWRVRLRWVADEEYGEIEDETVARGCWWSEKRVLDVLEDKLVRDQCPGLGIGMRAAERWWCRECGRVNREDGWRWRKCLSEKCKDKLPEFLEPLSLDEVRGRNDRMPSVRPHEMASIPGIMTTTWEDGTVTYMYPLSSSRLLKHIFTCNHPPLQEDANKLWIRLQGKGVELTRCRGGPYYTCLFGENKDDWPESVKEASEIICDSAVGYGEFASGMDIQRAEVLAWFIKGSAKFKVGSVFSVRFCAPPGV</sequence>
<dbReference type="RefSeq" id="XP_043036067.1">
    <property type="nucleotide sequence ID" value="XM_043180694.1"/>
</dbReference>
<organism evidence="2 3">
    <name type="scientific">Guyanagaster necrorhizus</name>
    <dbReference type="NCBI Taxonomy" id="856835"/>
    <lineage>
        <taxon>Eukaryota</taxon>
        <taxon>Fungi</taxon>
        <taxon>Dikarya</taxon>
        <taxon>Basidiomycota</taxon>
        <taxon>Agaricomycotina</taxon>
        <taxon>Agaricomycetes</taxon>
        <taxon>Agaricomycetidae</taxon>
        <taxon>Agaricales</taxon>
        <taxon>Marasmiineae</taxon>
        <taxon>Physalacriaceae</taxon>
        <taxon>Guyanagaster</taxon>
    </lineage>
</organism>
<dbReference type="OrthoDB" id="2678679at2759"/>
<feature type="compositionally biased region" description="Basic residues" evidence="1">
    <location>
        <begin position="199"/>
        <end position="209"/>
    </location>
</feature>
<feature type="region of interest" description="Disordered" evidence="1">
    <location>
        <begin position="61"/>
        <end position="286"/>
    </location>
</feature>
<accession>A0A9P8AQ71</accession>
<feature type="region of interest" description="Disordered" evidence="1">
    <location>
        <begin position="860"/>
        <end position="886"/>
    </location>
</feature>
<feature type="compositionally biased region" description="Basic and acidic residues" evidence="1">
    <location>
        <begin position="593"/>
        <end position="603"/>
    </location>
</feature>
<keyword evidence="3" id="KW-1185">Reference proteome</keyword>
<feature type="compositionally biased region" description="Polar residues" evidence="1">
    <location>
        <begin position="98"/>
        <end position="108"/>
    </location>
</feature>
<dbReference type="Proteomes" id="UP000812287">
    <property type="component" value="Unassembled WGS sequence"/>
</dbReference>
<name>A0A9P8AQ71_9AGAR</name>
<gene>
    <name evidence="2" type="ORF">BT62DRAFT_375554</name>
</gene>
<feature type="compositionally biased region" description="Basic and acidic residues" evidence="1">
    <location>
        <begin position="157"/>
        <end position="166"/>
    </location>
</feature>
<feature type="compositionally biased region" description="Basic residues" evidence="1">
    <location>
        <begin position="267"/>
        <end position="276"/>
    </location>
</feature>
<dbReference type="AlphaFoldDB" id="A0A9P8AQ71"/>
<feature type="region of interest" description="Disordered" evidence="1">
    <location>
        <begin position="564"/>
        <end position="721"/>
    </location>
</feature>
<evidence type="ECO:0000313" key="3">
    <source>
        <dbReference type="Proteomes" id="UP000812287"/>
    </source>
</evidence>
<dbReference type="EMBL" id="MU250550">
    <property type="protein sequence ID" value="KAG7442567.1"/>
    <property type="molecule type" value="Genomic_DNA"/>
</dbReference>
<comment type="caution">
    <text evidence="2">The sequence shown here is derived from an EMBL/GenBank/DDBJ whole genome shotgun (WGS) entry which is preliminary data.</text>
</comment>
<feature type="compositionally biased region" description="Basic and acidic residues" evidence="1">
    <location>
        <begin position="564"/>
        <end position="573"/>
    </location>
</feature>
<protein>
    <submittedName>
        <fullName evidence="2">Uncharacterized protein</fullName>
    </submittedName>
</protein>
<evidence type="ECO:0000313" key="2">
    <source>
        <dbReference type="EMBL" id="KAG7442567.1"/>
    </source>
</evidence>
<reference evidence="2" key="1">
    <citation type="submission" date="2020-11" db="EMBL/GenBank/DDBJ databases">
        <title>Adaptations for nitrogen fixation in a non-lichenized fungal sporocarp promotes dispersal by wood-feeding termites.</title>
        <authorList>
            <consortium name="DOE Joint Genome Institute"/>
            <person name="Koch R.A."/>
            <person name="Yoon G."/>
            <person name="Arayal U."/>
            <person name="Lail K."/>
            <person name="Amirebrahimi M."/>
            <person name="Labutti K."/>
            <person name="Lipzen A."/>
            <person name="Riley R."/>
            <person name="Barry K."/>
            <person name="Henrissat B."/>
            <person name="Grigoriev I.V."/>
            <person name="Herr J.R."/>
            <person name="Aime M.C."/>
        </authorList>
    </citation>
    <scope>NUCLEOTIDE SEQUENCE</scope>
    <source>
        <strain evidence="2">MCA 3950</strain>
    </source>
</reference>
<feature type="compositionally biased region" description="Basic residues" evidence="1">
    <location>
        <begin position="579"/>
        <end position="592"/>
    </location>
</feature>
<feature type="compositionally biased region" description="Polar residues" evidence="1">
    <location>
        <begin position="116"/>
        <end position="129"/>
    </location>
</feature>
<feature type="compositionally biased region" description="Polar residues" evidence="1">
    <location>
        <begin position="698"/>
        <end position="712"/>
    </location>
</feature>